<evidence type="ECO:0000256" key="7">
    <source>
        <dbReference type="PIRSR" id="PIRSR604254-1"/>
    </source>
</evidence>
<feature type="transmembrane region" description="Helical" evidence="8">
    <location>
        <begin position="167"/>
        <end position="188"/>
    </location>
</feature>
<keyword evidence="4 8" id="KW-0812">Transmembrane</keyword>
<evidence type="ECO:0000256" key="1">
    <source>
        <dbReference type="ARBA" id="ARBA00004651"/>
    </source>
</evidence>
<evidence type="ECO:0000313" key="9">
    <source>
        <dbReference type="EMBL" id="HIU52629.1"/>
    </source>
</evidence>
<evidence type="ECO:0000256" key="8">
    <source>
        <dbReference type="SAM" id="Phobius"/>
    </source>
</evidence>
<dbReference type="Proteomes" id="UP000824107">
    <property type="component" value="Unassembled WGS sequence"/>
</dbReference>
<proteinExistence type="inferred from homology"/>
<feature type="transmembrane region" description="Helical" evidence="8">
    <location>
        <begin position="49"/>
        <end position="74"/>
    </location>
</feature>
<accession>A0A9D1M300</accession>
<feature type="binding site" evidence="7">
    <location>
        <position position="199"/>
    </location>
    <ligand>
        <name>Zn(2+)</name>
        <dbReference type="ChEBI" id="CHEBI:29105"/>
    </ligand>
</feature>
<reference evidence="9" key="1">
    <citation type="submission" date="2020-10" db="EMBL/GenBank/DDBJ databases">
        <authorList>
            <person name="Gilroy R."/>
        </authorList>
    </citation>
    <scope>NUCLEOTIDE SEQUENCE</scope>
    <source>
        <strain evidence="9">ChiW3-316</strain>
    </source>
</reference>
<dbReference type="Pfam" id="PF03006">
    <property type="entry name" value="HlyIII"/>
    <property type="match status" value="1"/>
</dbReference>
<protein>
    <submittedName>
        <fullName evidence="9">Hemolysin III family protein</fullName>
    </submittedName>
</protein>
<evidence type="ECO:0000256" key="5">
    <source>
        <dbReference type="ARBA" id="ARBA00022989"/>
    </source>
</evidence>
<gene>
    <name evidence="9" type="ORF">IAD20_00945</name>
</gene>
<dbReference type="EMBL" id="DVNC01000010">
    <property type="protein sequence ID" value="HIU52629.1"/>
    <property type="molecule type" value="Genomic_DNA"/>
</dbReference>
<name>A0A9D1M300_9PROT</name>
<evidence type="ECO:0000256" key="6">
    <source>
        <dbReference type="ARBA" id="ARBA00023136"/>
    </source>
</evidence>
<comment type="caution">
    <text evidence="9">The sequence shown here is derived from an EMBL/GenBank/DDBJ whole genome shotgun (WGS) entry which is preliminary data.</text>
</comment>
<keyword evidence="7" id="KW-0862">Zinc</keyword>
<dbReference type="GO" id="GO:0046872">
    <property type="term" value="F:metal ion binding"/>
    <property type="evidence" value="ECO:0007669"/>
    <property type="project" value="UniProtKB-KW"/>
</dbReference>
<dbReference type="PANTHER" id="PTHR20855:SF3">
    <property type="entry name" value="LD03007P"/>
    <property type="match status" value="1"/>
</dbReference>
<comment type="subcellular location">
    <subcellularLocation>
        <location evidence="1">Cell membrane</location>
        <topology evidence="1">Multi-pass membrane protein</topology>
    </subcellularLocation>
</comment>
<dbReference type="AlphaFoldDB" id="A0A9D1M300"/>
<dbReference type="NCBIfam" id="TIGR01065">
    <property type="entry name" value="hlyIII"/>
    <property type="match status" value="1"/>
</dbReference>
<evidence type="ECO:0000256" key="2">
    <source>
        <dbReference type="ARBA" id="ARBA00008488"/>
    </source>
</evidence>
<dbReference type="InterPro" id="IPR005744">
    <property type="entry name" value="Hy-lIII"/>
</dbReference>
<feature type="binding site" evidence="7">
    <location>
        <position position="72"/>
    </location>
    <ligand>
        <name>Zn(2+)</name>
        <dbReference type="ChEBI" id="CHEBI:29105"/>
    </ligand>
</feature>
<dbReference type="InterPro" id="IPR004254">
    <property type="entry name" value="AdipoR/HlyIII-related"/>
</dbReference>
<dbReference type="GO" id="GO:0005886">
    <property type="term" value="C:plasma membrane"/>
    <property type="evidence" value="ECO:0007669"/>
    <property type="project" value="UniProtKB-SubCell"/>
</dbReference>
<feature type="binding site" evidence="7">
    <location>
        <position position="195"/>
    </location>
    <ligand>
        <name>Zn(2+)</name>
        <dbReference type="ChEBI" id="CHEBI:29105"/>
    </ligand>
</feature>
<evidence type="ECO:0000313" key="10">
    <source>
        <dbReference type="Proteomes" id="UP000824107"/>
    </source>
</evidence>
<keyword evidence="5 8" id="KW-1133">Transmembrane helix</keyword>
<organism evidence="9 10">
    <name type="scientific">Candidatus Scatocola faecipullorum</name>
    <dbReference type="NCBI Taxonomy" id="2840917"/>
    <lineage>
        <taxon>Bacteria</taxon>
        <taxon>Pseudomonadati</taxon>
        <taxon>Pseudomonadota</taxon>
        <taxon>Alphaproteobacteria</taxon>
        <taxon>Rhodospirillales</taxon>
        <taxon>Rhodospirillaceae</taxon>
        <taxon>Rhodospirillaceae incertae sedis</taxon>
        <taxon>Candidatus Scatocola</taxon>
    </lineage>
</organism>
<feature type="transmembrane region" description="Helical" evidence="8">
    <location>
        <begin position="195"/>
        <end position="215"/>
    </location>
</feature>
<sequence length="220" mass="24372">MSALNSKSGRPYTFEEEVWSCAIHGLGIVLSIAGLTTLVALAARYRDVWTVVSTAVFGVSMIVLYTASTIYHAVPNLDLKRHLKKFDHISIYYLIAGSYTPFLLVCMRGTLGWTIFGIIWALALTGTILKLLSSGSGTKVWSISLYLIMGWMIVIASKQLVGALPPIGLKFLVLGGFFYTAGILFYVWKSRKYTHAIWHGFVLTGTIMHFFAVLYSCVLI</sequence>
<dbReference type="GO" id="GO:0140911">
    <property type="term" value="F:pore-forming activity"/>
    <property type="evidence" value="ECO:0007669"/>
    <property type="project" value="InterPro"/>
</dbReference>
<feature type="transmembrane region" description="Helical" evidence="8">
    <location>
        <begin position="143"/>
        <end position="161"/>
    </location>
</feature>
<keyword evidence="6 8" id="KW-0472">Membrane</keyword>
<evidence type="ECO:0000256" key="4">
    <source>
        <dbReference type="ARBA" id="ARBA00022692"/>
    </source>
</evidence>
<comment type="similarity">
    <text evidence="2">Belongs to the UPF0073 (Hly-III) family.</text>
</comment>
<keyword evidence="3" id="KW-1003">Cell membrane</keyword>
<keyword evidence="7" id="KW-0479">Metal-binding</keyword>
<evidence type="ECO:0000256" key="3">
    <source>
        <dbReference type="ARBA" id="ARBA00022475"/>
    </source>
</evidence>
<dbReference type="PANTHER" id="PTHR20855">
    <property type="entry name" value="ADIPOR/PROGESTIN RECEPTOR-RELATED"/>
    <property type="match status" value="1"/>
</dbReference>
<feature type="transmembrane region" description="Helical" evidence="8">
    <location>
        <begin position="111"/>
        <end position="131"/>
    </location>
</feature>
<reference evidence="9" key="2">
    <citation type="journal article" date="2021" name="PeerJ">
        <title>Extensive microbial diversity within the chicken gut microbiome revealed by metagenomics and culture.</title>
        <authorList>
            <person name="Gilroy R."/>
            <person name="Ravi A."/>
            <person name="Getino M."/>
            <person name="Pursley I."/>
            <person name="Horton D.L."/>
            <person name="Alikhan N.F."/>
            <person name="Baker D."/>
            <person name="Gharbi K."/>
            <person name="Hall N."/>
            <person name="Watson M."/>
            <person name="Adriaenssens E.M."/>
            <person name="Foster-Nyarko E."/>
            <person name="Jarju S."/>
            <person name="Secka A."/>
            <person name="Antonio M."/>
            <person name="Oren A."/>
            <person name="Chaudhuri R.R."/>
            <person name="La Ragione R."/>
            <person name="Hildebrand F."/>
            <person name="Pallen M.J."/>
        </authorList>
    </citation>
    <scope>NUCLEOTIDE SEQUENCE</scope>
    <source>
        <strain evidence="9">ChiW3-316</strain>
    </source>
</reference>
<feature type="transmembrane region" description="Helical" evidence="8">
    <location>
        <begin position="21"/>
        <end position="43"/>
    </location>
</feature>